<sequence length="294" mass="32413">MEKAQQLTPIIFGASGLLGGHLYQHFYAQNPNTVGTYGKHPAAGLQHFDLESSSLDDLQLDDSQNYTAIICASLTNIAQINAEPEQTAGVNVHATSRLMMSLHHRQIPILFISTDNVFPGIHGNYYDDNNEAAVSEYGIQKRRTESQLMSITDGAACVLRLAKIIGNSPDDGTLLNDIAKQLHSGEAVRAASDLIFNPTAIEDIINAIDYLIQHKTQGIYNFCNPDSYSRLELTRLMAKALNKGASKIEPILFSELDPSGKRPLNTSMVNSELFTDFSFKSIHTCIEEQVVWQS</sequence>
<dbReference type="Pfam" id="PF04321">
    <property type="entry name" value="RmlD_sub_bind"/>
    <property type="match status" value="1"/>
</dbReference>
<comment type="pathway">
    <text evidence="1 6">Carbohydrate biosynthesis; dTDP-L-rhamnose biosynthesis.</text>
</comment>
<dbReference type="UniPathway" id="UPA00124"/>
<dbReference type="GO" id="GO:0009243">
    <property type="term" value="P:O antigen biosynthetic process"/>
    <property type="evidence" value="ECO:0007669"/>
    <property type="project" value="UniProtKB-UniPathway"/>
</dbReference>
<keyword evidence="6" id="KW-0521">NADP</keyword>
<dbReference type="GO" id="GO:0048270">
    <property type="term" value="F:methionine adenosyltransferase regulator activity"/>
    <property type="evidence" value="ECO:0007669"/>
    <property type="project" value="TreeGrafter"/>
</dbReference>
<dbReference type="Gene3D" id="3.90.25.10">
    <property type="entry name" value="UDP-galactose 4-epimerase, domain 1"/>
    <property type="match status" value="1"/>
</dbReference>
<dbReference type="PANTHER" id="PTHR10491:SF4">
    <property type="entry name" value="METHIONINE ADENOSYLTRANSFERASE 2 SUBUNIT BETA"/>
    <property type="match status" value="1"/>
</dbReference>
<comment type="cofactor">
    <cofactor evidence="6">
        <name>Mg(2+)</name>
        <dbReference type="ChEBI" id="CHEBI:18420"/>
    </cofactor>
    <text evidence="6">Binds 1 Mg(2+) ion per monomer.</text>
</comment>
<evidence type="ECO:0000256" key="5">
    <source>
        <dbReference type="ARBA" id="ARBA00048200"/>
    </source>
</evidence>
<comment type="function">
    <text evidence="6">Catalyzes the reduction of dTDP-6-deoxy-L-lyxo-4-hexulose to yield dTDP-L-rhamnose.</text>
</comment>
<organism evidence="8 9">
    <name type="scientific">Pseudoalteromonas luteoviolacea</name>
    <dbReference type="NCBI Taxonomy" id="43657"/>
    <lineage>
        <taxon>Bacteria</taxon>
        <taxon>Pseudomonadati</taxon>
        <taxon>Pseudomonadota</taxon>
        <taxon>Gammaproteobacteria</taxon>
        <taxon>Alteromonadales</taxon>
        <taxon>Pseudoalteromonadaceae</taxon>
        <taxon>Pseudoalteromonas</taxon>
    </lineage>
</organism>
<dbReference type="GO" id="GO:0048269">
    <property type="term" value="C:methionine adenosyltransferase complex"/>
    <property type="evidence" value="ECO:0007669"/>
    <property type="project" value="TreeGrafter"/>
</dbReference>
<reference evidence="9" key="1">
    <citation type="submission" date="2016-07" db="EMBL/GenBank/DDBJ databases">
        <authorList>
            <person name="Florea S."/>
            <person name="Webb J.S."/>
            <person name="Jaromczyk J."/>
            <person name="Schardl C.L."/>
        </authorList>
    </citation>
    <scope>NUCLEOTIDE SEQUENCE [LARGE SCALE GENOMIC DNA]</scope>
    <source>
        <strain evidence="9">IPB1</strain>
    </source>
</reference>
<dbReference type="AlphaFoldDB" id="A0A1C0TXB9"/>
<dbReference type="Proteomes" id="UP000093366">
    <property type="component" value="Unassembled WGS sequence"/>
</dbReference>
<protein>
    <recommendedName>
        <fullName evidence="4 6">dTDP-4-dehydrorhamnose reductase</fullName>
        <ecNumber evidence="3 6">1.1.1.133</ecNumber>
    </recommendedName>
</protein>
<dbReference type="GO" id="GO:0006556">
    <property type="term" value="P:S-adenosylmethionine biosynthetic process"/>
    <property type="evidence" value="ECO:0007669"/>
    <property type="project" value="TreeGrafter"/>
</dbReference>
<evidence type="ECO:0000313" key="8">
    <source>
        <dbReference type="EMBL" id="OCQ23961.1"/>
    </source>
</evidence>
<dbReference type="EMBL" id="MAUJ01000001">
    <property type="protein sequence ID" value="OCQ23961.1"/>
    <property type="molecule type" value="Genomic_DNA"/>
</dbReference>
<evidence type="ECO:0000256" key="1">
    <source>
        <dbReference type="ARBA" id="ARBA00004781"/>
    </source>
</evidence>
<name>A0A1C0TXB9_9GAMM</name>
<evidence type="ECO:0000259" key="7">
    <source>
        <dbReference type="Pfam" id="PF04321"/>
    </source>
</evidence>
<dbReference type="SUPFAM" id="SSF51735">
    <property type="entry name" value="NAD(P)-binding Rossmann-fold domains"/>
    <property type="match status" value="1"/>
</dbReference>
<keyword evidence="6" id="KW-0560">Oxidoreductase</keyword>
<dbReference type="Gene3D" id="3.40.50.720">
    <property type="entry name" value="NAD(P)-binding Rossmann-like Domain"/>
    <property type="match status" value="1"/>
</dbReference>
<dbReference type="GO" id="GO:0019305">
    <property type="term" value="P:dTDP-rhamnose biosynthetic process"/>
    <property type="evidence" value="ECO:0007669"/>
    <property type="project" value="UniProtKB-UniPathway"/>
</dbReference>
<dbReference type="GO" id="GO:0008831">
    <property type="term" value="F:dTDP-4-dehydrorhamnose reductase activity"/>
    <property type="evidence" value="ECO:0007669"/>
    <property type="project" value="UniProtKB-EC"/>
</dbReference>
<evidence type="ECO:0000256" key="4">
    <source>
        <dbReference type="ARBA" id="ARBA00017099"/>
    </source>
</evidence>
<dbReference type="OrthoDB" id="6288130at2"/>
<evidence type="ECO:0000256" key="6">
    <source>
        <dbReference type="RuleBase" id="RU364082"/>
    </source>
</evidence>
<dbReference type="InterPro" id="IPR036291">
    <property type="entry name" value="NAD(P)-bd_dom_sf"/>
</dbReference>
<proteinExistence type="inferred from homology"/>
<dbReference type="InterPro" id="IPR029903">
    <property type="entry name" value="RmlD-like-bd"/>
</dbReference>
<dbReference type="PANTHER" id="PTHR10491">
    <property type="entry name" value="DTDP-4-DEHYDRORHAMNOSE REDUCTASE"/>
    <property type="match status" value="1"/>
</dbReference>
<comment type="caution">
    <text evidence="8">The sequence shown here is derived from an EMBL/GenBank/DDBJ whole genome shotgun (WGS) entry which is preliminary data.</text>
</comment>
<evidence type="ECO:0000256" key="3">
    <source>
        <dbReference type="ARBA" id="ARBA00012929"/>
    </source>
</evidence>
<dbReference type="RefSeq" id="WP_065789954.1">
    <property type="nucleotide sequence ID" value="NZ_MAUJ01000001.1"/>
</dbReference>
<dbReference type="EC" id="1.1.1.133" evidence="3 6"/>
<comment type="catalytic activity">
    <reaction evidence="5 6">
        <text>dTDP-beta-L-rhamnose + NADP(+) = dTDP-4-dehydro-beta-L-rhamnose + NADPH + H(+)</text>
        <dbReference type="Rhea" id="RHEA:21796"/>
        <dbReference type="ChEBI" id="CHEBI:15378"/>
        <dbReference type="ChEBI" id="CHEBI:57510"/>
        <dbReference type="ChEBI" id="CHEBI:57783"/>
        <dbReference type="ChEBI" id="CHEBI:58349"/>
        <dbReference type="ChEBI" id="CHEBI:62830"/>
        <dbReference type="EC" id="1.1.1.133"/>
    </reaction>
</comment>
<evidence type="ECO:0000313" key="9">
    <source>
        <dbReference type="Proteomes" id="UP000093366"/>
    </source>
</evidence>
<accession>A0A1C0TXB9</accession>
<evidence type="ECO:0000256" key="2">
    <source>
        <dbReference type="ARBA" id="ARBA00010944"/>
    </source>
</evidence>
<dbReference type="InterPro" id="IPR005913">
    <property type="entry name" value="dTDP_dehydrorham_reduct"/>
</dbReference>
<comment type="similarity">
    <text evidence="2 6">Belongs to the dTDP-4-dehydrorhamnose reductase family.</text>
</comment>
<dbReference type="UniPathway" id="UPA00281"/>
<gene>
    <name evidence="8" type="ORF">A7985_08500</name>
</gene>
<feature type="domain" description="RmlD-like substrate binding" evidence="7">
    <location>
        <begin position="10"/>
        <end position="281"/>
    </location>
</feature>